<keyword evidence="4 6" id="KW-1133">Transmembrane helix</keyword>
<accession>A0AAV3PGT7</accession>
<feature type="chain" id="PRO_5043887150" evidence="7">
    <location>
        <begin position="24"/>
        <end position="480"/>
    </location>
</feature>
<feature type="domain" description="GOST seven transmembrane" evidence="8">
    <location>
        <begin position="179"/>
        <end position="420"/>
    </location>
</feature>
<keyword evidence="2 6" id="KW-0812">Transmembrane</keyword>
<evidence type="ECO:0000256" key="2">
    <source>
        <dbReference type="ARBA" id="ARBA00022692"/>
    </source>
</evidence>
<evidence type="ECO:0000256" key="5">
    <source>
        <dbReference type="ARBA" id="ARBA00023136"/>
    </source>
</evidence>
<evidence type="ECO:0000256" key="6">
    <source>
        <dbReference type="SAM" id="Phobius"/>
    </source>
</evidence>
<dbReference type="GO" id="GO:0005794">
    <property type="term" value="C:Golgi apparatus"/>
    <property type="evidence" value="ECO:0007669"/>
    <property type="project" value="TreeGrafter"/>
</dbReference>
<dbReference type="PANTHER" id="PTHR21229">
    <property type="entry name" value="LUNG SEVEN TRANSMEMBRANE RECEPTOR"/>
    <property type="match status" value="1"/>
</dbReference>
<name>A0AAV3PGT7_LITER</name>
<feature type="transmembrane region" description="Helical" evidence="6">
    <location>
        <begin position="180"/>
        <end position="201"/>
    </location>
</feature>
<feature type="signal peptide" evidence="7">
    <location>
        <begin position="1"/>
        <end position="23"/>
    </location>
</feature>
<evidence type="ECO:0000256" key="3">
    <source>
        <dbReference type="ARBA" id="ARBA00022729"/>
    </source>
</evidence>
<evidence type="ECO:0000259" key="8">
    <source>
        <dbReference type="Pfam" id="PF06814"/>
    </source>
</evidence>
<reference evidence="10 11" key="1">
    <citation type="submission" date="2024-01" db="EMBL/GenBank/DDBJ databases">
        <title>The complete chloroplast genome sequence of Lithospermum erythrorhizon: insights into the phylogenetic relationship among Boraginaceae species and the maternal lineages of purple gromwells.</title>
        <authorList>
            <person name="Okada T."/>
            <person name="Watanabe K."/>
        </authorList>
    </citation>
    <scope>NUCLEOTIDE SEQUENCE [LARGE SCALE GENOMIC DNA]</scope>
</reference>
<dbReference type="EMBL" id="BAABME010001671">
    <property type="protein sequence ID" value="GAA0150864.1"/>
    <property type="molecule type" value="Genomic_DNA"/>
</dbReference>
<dbReference type="InterPro" id="IPR009637">
    <property type="entry name" value="GPR107/GPR108-like"/>
</dbReference>
<evidence type="ECO:0000256" key="1">
    <source>
        <dbReference type="ARBA" id="ARBA00004141"/>
    </source>
</evidence>
<organism evidence="10 11">
    <name type="scientific">Lithospermum erythrorhizon</name>
    <name type="common">Purple gromwell</name>
    <name type="synonym">Lithospermum officinale var. erythrorhizon</name>
    <dbReference type="NCBI Taxonomy" id="34254"/>
    <lineage>
        <taxon>Eukaryota</taxon>
        <taxon>Viridiplantae</taxon>
        <taxon>Streptophyta</taxon>
        <taxon>Embryophyta</taxon>
        <taxon>Tracheophyta</taxon>
        <taxon>Spermatophyta</taxon>
        <taxon>Magnoliopsida</taxon>
        <taxon>eudicotyledons</taxon>
        <taxon>Gunneridae</taxon>
        <taxon>Pentapetalae</taxon>
        <taxon>asterids</taxon>
        <taxon>lamiids</taxon>
        <taxon>Boraginales</taxon>
        <taxon>Boraginaceae</taxon>
        <taxon>Boraginoideae</taxon>
        <taxon>Lithospermeae</taxon>
        <taxon>Lithospermum</taxon>
    </lineage>
</organism>
<keyword evidence="11" id="KW-1185">Reference proteome</keyword>
<feature type="domain" description="CAND6/7 N-terminal" evidence="9">
    <location>
        <begin position="35"/>
        <end position="161"/>
    </location>
</feature>
<keyword evidence="3 7" id="KW-0732">Signal</keyword>
<sequence>MGNKRVIYLALLIPLSFISKTTGLTMTHKVHSNSYNNRLIVFDQFRFTSSGQISINISSISIDHKGHKDSNSSSQHNSQLAFFLTSFELYKVAHQFDNHNRTLSCPSSKPFTSPLFSLDELSLKYNKIFRVTNPGVYMIYFFNCNPEKFDVSMTVHVETYNVNRYGDTEFLQDGFTQLPYLFLCFSSAYSLFVVHWMNICRKRRPFTYKIHKLILWLLIMKTIDLYCLGKSQLGTNVTGITPYSWKLSWHLFRYIRLLLNTCVIVFLGAGWSFRKPFLDQIGEFSLYLGLALQASGNMSYIKFREMPFFLLRDFDVVAPFYFCDCVCWLLSFGPIISSIGRLVKGSNGEAKATKNLGELKRLRIFLASIVVYLIVTRLGMHIVRYRFLHEYYGNWWVYICLELLVNFVFDLVTFHIFRPMQFGTIHKSSDEEALSEIHKSFIFGGVEKLYGELLGSPPRRHLLKLNESTRNSFIAYNVEE</sequence>
<dbReference type="GO" id="GO:0016020">
    <property type="term" value="C:membrane"/>
    <property type="evidence" value="ECO:0007669"/>
    <property type="project" value="UniProtKB-SubCell"/>
</dbReference>
<gene>
    <name evidence="10" type="ORF">LIER_09710</name>
</gene>
<evidence type="ECO:0000313" key="10">
    <source>
        <dbReference type="EMBL" id="GAA0150864.1"/>
    </source>
</evidence>
<keyword evidence="5 6" id="KW-0472">Membrane</keyword>
<feature type="transmembrane region" description="Helical" evidence="6">
    <location>
        <begin position="284"/>
        <end position="303"/>
    </location>
</feature>
<dbReference type="Pfam" id="PF06814">
    <property type="entry name" value="GOST_TM"/>
    <property type="match status" value="1"/>
</dbReference>
<feature type="transmembrane region" description="Helical" evidence="6">
    <location>
        <begin position="213"/>
        <end position="231"/>
    </location>
</feature>
<evidence type="ECO:0000256" key="4">
    <source>
        <dbReference type="ARBA" id="ARBA00022989"/>
    </source>
</evidence>
<keyword evidence="10" id="KW-0675">Receptor</keyword>
<feature type="transmembrane region" description="Helical" evidence="6">
    <location>
        <begin position="318"/>
        <end position="343"/>
    </location>
</feature>
<dbReference type="Proteomes" id="UP001454036">
    <property type="component" value="Unassembled WGS sequence"/>
</dbReference>
<dbReference type="InterPro" id="IPR053937">
    <property type="entry name" value="GOST_TM"/>
</dbReference>
<dbReference type="InterPro" id="IPR054103">
    <property type="entry name" value="CAND6-7_N"/>
</dbReference>
<evidence type="ECO:0000256" key="7">
    <source>
        <dbReference type="SAM" id="SignalP"/>
    </source>
</evidence>
<protein>
    <submittedName>
        <fullName evidence="10">G-protein coupled receptor</fullName>
    </submittedName>
</protein>
<comment type="subcellular location">
    <subcellularLocation>
        <location evidence="1">Membrane</location>
        <topology evidence="1">Multi-pass membrane protein</topology>
    </subcellularLocation>
</comment>
<dbReference type="PANTHER" id="PTHR21229:SF2">
    <property type="entry name" value="RE59932P"/>
    <property type="match status" value="1"/>
</dbReference>
<feature type="transmembrane region" description="Helical" evidence="6">
    <location>
        <begin position="395"/>
        <end position="417"/>
    </location>
</feature>
<dbReference type="AlphaFoldDB" id="A0AAV3PGT7"/>
<comment type="caution">
    <text evidence="10">The sequence shown here is derived from an EMBL/GenBank/DDBJ whole genome shotgun (WGS) entry which is preliminary data.</text>
</comment>
<dbReference type="Pfam" id="PF21904">
    <property type="entry name" value="CAND6-7_N"/>
    <property type="match status" value="1"/>
</dbReference>
<feature type="transmembrane region" description="Helical" evidence="6">
    <location>
        <begin position="364"/>
        <end position="383"/>
    </location>
</feature>
<proteinExistence type="predicted"/>
<evidence type="ECO:0000259" key="9">
    <source>
        <dbReference type="Pfam" id="PF21904"/>
    </source>
</evidence>
<evidence type="ECO:0000313" key="11">
    <source>
        <dbReference type="Proteomes" id="UP001454036"/>
    </source>
</evidence>
<feature type="transmembrane region" description="Helical" evidence="6">
    <location>
        <begin position="251"/>
        <end position="272"/>
    </location>
</feature>